<evidence type="ECO:0000313" key="4">
    <source>
        <dbReference type="Proteomes" id="UP000295066"/>
    </source>
</evidence>
<evidence type="ECO:0000259" key="1">
    <source>
        <dbReference type="Pfam" id="PF01637"/>
    </source>
</evidence>
<dbReference type="EMBL" id="SORI01000015">
    <property type="protein sequence ID" value="TDY57985.1"/>
    <property type="molecule type" value="Genomic_DNA"/>
</dbReference>
<dbReference type="OrthoDB" id="9813134at2"/>
<reference evidence="3 4" key="1">
    <citation type="submission" date="2019-03" db="EMBL/GenBank/DDBJ databases">
        <title>Genomic Encyclopedia of Type Strains, Phase IV (KMG-IV): sequencing the most valuable type-strain genomes for metagenomic binning, comparative biology and taxonomic classification.</title>
        <authorList>
            <person name="Goeker M."/>
        </authorList>
    </citation>
    <scope>NUCLEOTIDE SEQUENCE [LARGE SCALE GENOMIC DNA]</scope>
    <source>
        <strain evidence="3 4">DSM 25964</strain>
    </source>
</reference>
<dbReference type="InterPro" id="IPR027417">
    <property type="entry name" value="P-loop_NTPase"/>
</dbReference>
<evidence type="ECO:0008006" key="5">
    <source>
        <dbReference type="Google" id="ProtNLM"/>
    </source>
</evidence>
<dbReference type="Pfam" id="PF03008">
    <property type="entry name" value="DUF234"/>
    <property type="match status" value="1"/>
</dbReference>
<dbReference type="Proteomes" id="UP000295066">
    <property type="component" value="Unassembled WGS sequence"/>
</dbReference>
<organism evidence="3 4">
    <name type="scientific">Aminivibrio pyruvatiphilus</name>
    <dbReference type="NCBI Taxonomy" id="1005740"/>
    <lineage>
        <taxon>Bacteria</taxon>
        <taxon>Thermotogati</taxon>
        <taxon>Synergistota</taxon>
        <taxon>Synergistia</taxon>
        <taxon>Synergistales</taxon>
        <taxon>Aminobacteriaceae</taxon>
        <taxon>Aminivibrio</taxon>
    </lineage>
</organism>
<dbReference type="InterPro" id="IPR011335">
    <property type="entry name" value="Restrct_endonuc-II-like"/>
</dbReference>
<dbReference type="Pfam" id="PF01637">
    <property type="entry name" value="ATPase_2"/>
    <property type="match status" value="1"/>
</dbReference>
<dbReference type="PANTHER" id="PTHR34704">
    <property type="entry name" value="ATPASE"/>
    <property type="match status" value="1"/>
</dbReference>
<dbReference type="Gene3D" id="3.40.50.300">
    <property type="entry name" value="P-loop containing nucleotide triphosphate hydrolases"/>
    <property type="match status" value="1"/>
</dbReference>
<feature type="domain" description="ATPase" evidence="1">
    <location>
        <begin position="2"/>
        <end position="203"/>
    </location>
</feature>
<protein>
    <recommendedName>
        <fullName evidence="5">ATPase domain-containing protein</fullName>
    </recommendedName>
</protein>
<feature type="domain" description="DUF234" evidence="2">
    <location>
        <begin position="312"/>
        <end position="407"/>
    </location>
</feature>
<dbReference type="RefSeq" id="WP_133958135.1">
    <property type="nucleotide sequence ID" value="NZ_SORI01000015.1"/>
</dbReference>
<dbReference type="SUPFAM" id="SSF52980">
    <property type="entry name" value="Restriction endonuclease-like"/>
    <property type="match status" value="1"/>
</dbReference>
<proteinExistence type="predicted"/>
<evidence type="ECO:0000313" key="3">
    <source>
        <dbReference type="EMBL" id="TDY57985.1"/>
    </source>
</evidence>
<dbReference type="InterPro" id="IPR004256">
    <property type="entry name" value="DUF234"/>
</dbReference>
<keyword evidence="4" id="KW-1185">Reference proteome</keyword>
<name>A0A4R8M2R5_9BACT</name>
<dbReference type="InterPro" id="IPR036390">
    <property type="entry name" value="WH_DNA-bd_sf"/>
</dbReference>
<dbReference type="AlphaFoldDB" id="A0A4R8M2R5"/>
<dbReference type="SUPFAM" id="SSF46785">
    <property type="entry name" value="Winged helix' DNA-binding domain"/>
    <property type="match status" value="1"/>
</dbReference>
<gene>
    <name evidence="3" type="ORF">C8D99_1153</name>
</gene>
<dbReference type="PANTHER" id="PTHR34704:SF1">
    <property type="entry name" value="ATPASE"/>
    <property type="match status" value="1"/>
</dbReference>
<accession>A0A4R8M2R5</accession>
<dbReference type="SUPFAM" id="SSF52540">
    <property type="entry name" value="P-loop containing nucleoside triphosphate hydrolases"/>
    <property type="match status" value="1"/>
</dbReference>
<sequence>MFIGREFEMEKLNRLYGEKGFQMPVIYGRRRVGKTRLIREFCTGKRTVFYASIEQNDSEALRMFSDEVLRSLPGKQSSFISSFDSWDSAFRYVADFAREERIVLVIDEFPYIASANPSLPSILQKAIDHYFSGTQLFLILCGSSMSFMEHQVLDYKSPLYGRRTAQFKIQPLGCFDSMKFFPGWKGHEQLYGYGITGGIPQYVLAAGRHGSFRQAVEEEFLTGTGVLFEEPANLMKQEMREPAVYNSILRAIAGGASRQAEISTKVGMPSKSVANYLKALIDLEIIQKDYPFGDNNSRKVVYRVKDQLFRFWYRFIPGAMSLIGMGMPDEAFEKMIAPHFSDYFGPVFEDICRQYLVRLNRQKSLRTVYREFARWWGSDPETRQQEEIDIVGSDIEWALFGECKWKGEKTGLREMEKLQKRSTLLLRDKKREYCLFSRAGFTEGLRKEAERTENTMLVNLEKLLGEI</sequence>
<evidence type="ECO:0000259" key="2">
    <source>
        <dbReference type="Pfam" id="PF03008"/>
    </source>
</evidence>
<dbReference type="InterPro" id="IPR011579">
    <property type="entry name" value="ATPase_dom"/>
</dbReference>
<comment type="caution">
    <text evidence="3">The sequence shown here is derived from an EMBL/GenBank/DDBJ whole genome shotgun (WGS) entry which is preliminary data.</text>
</comment>
<dbReference type="GO" id="GO:0005524">
    <property type="term" value="F:ATP binding"/>
    <property type="evidence" value="ECO:0007669"/>
    <property type="project" value="InterPro"/>
</dbReference>